<dbReference type="InterPro" id="IPR018163">
    <property type="entry name" value="Thr/Ala-tRNA-synth_IIc_edit"/>
</dbReference>
<sequence length="88" mass="9533">MVDVVSRKNLIQKSFLGGVSGLGGTKFQGSRPRIVKLGDFPGCPCGGTHVSDISELGNMKVTQMRTKKGVTKPTAQWLNLDPLRKTDF</sequence>
<proteinExistence type="predicted"/>
<dbReference type="AlphaFoldDB" id="A0A103XJ76"/>
<feature type="domain" description="Threonyl/alanyl tRNA synthetase SAD" evidence="2">
    <location>
        <begin position="33"/>
        <end position="65"/>
    </location>
</feature>
<dbReference type="PANTHER" id="PTHR43462:SF2">
    <property type="entry name" value="THREONYL AND ALANYL TRNA SYNTHETASE SECOND ADDITIONAL DOMAIN-CONTAINING PROTEIN"/>
    <property type="match status" value="1"/>
</dbReference>
<evidence type="ECO:0000313" key="4">
    <source>
        <dbReference type="Proteomes" id="UP000243975"/>
    </source>
</evidence>
<evidence type="ECO:0000256" key="1">
    <source>
        <dbReference type="ARBA" id="ARBA00001947"/>
    </source>
</evidence>
<dbReference type="InterPro" id="IPR012947">
    <property type="entry name" value="tRNA_SAD"/>
</dbReference>
<gene>
    <name evidence="3" type="ORF">Ccrd_006392</name>
</gene>
<comment type="caution">
    <text evidence="3">The sequence shown here is derived from an EMBL/GenBank/DDBJ whole genome shotgun (WGS) entry which is preliminary data.</text>
</comment>
<dbReference type="GO" id="GO:0004812">
    <property type="term" value="F:aminoacyl-tRNA ligase activity"/>
    <property type="evidence" value="ECO:0007669"/>
    <property type="project" value="UniProtKB-KW"/>
</dbReference>
<dbReference type="GO" id="GO:0043039">
    <property type="term" value="P:tRNA aminoacylation"/>
    <property type="evidence" value="ECO:0007669"/>
    <property type="project" value="InterPro"/>
</dbReference>
<dbReference type="EMBL" id="LEKV01004924">
    <property type="protein sequence ID" value="KVH91574.1"/>
    <property type="molecule type" value="Genomic_DNA"/>
</dbReference>
<comment type="cofactor">
    <cofactor evidence="1">
        <name>Zn(2+)</name>
        <dbReference type="ChEBI" id="CHEBI:29105"/>
    </cofactor>
</comment>
<accession>A0A103XJ76</accession>
<keyword evidence="3" id="KW-0030">Aminoacyl-tRNA synthetase</keyword>
<keyword evidence="3" id="KW-0436">Ligase</keyword>
<dbReference type="Gene3D" id="3.30.980.10">
    <property type="entry name" value="Threonyl-trna Synthetase, Chain A, domain 2"/>
    <property type="match status" value="1"/>
</dbReference>
<reference evidence="3 4" key="1">
    <citation type="journal article" date="2016" name="Sci. Rep.">
        <title>The genome sequence of the outbreeding globe artichoke constructed de novo incorporating a phase-aware low-pass sequencing strategy of F1 progeny.</title>
        <authorList>
            <person name="Scaglione D."/>
            <person name="Reyes-Chin-Wo S."/>
            <person name="Acquadro A."/>
            <person name="Froenicke L."/>
            <person name="Portis E."/>
            <person name="Beitel C."/>
            <person name="Tirone M."/>
            <person name="Mauro R."/>
            <person name="Lo Monaco A."/>
            <person name="Mauromicale G."/>
            <person name="Faccioli P."/>
            <person name="Cattivelli L."/>
            <person name="Rieseberg L."/>
            <person name="Michelmore R."/>
            <person name="Lanteri S."/>
        </authorList>
    </citation>
    <scope>NUCLEOTIDE SEQUENCE [LARGE SCALE GENOMIC DNA]</scope>
    <source>
        <strain evidence="3">2C</strain>
    </source>
</reference>
<dbReference type="Proteomes" id="UP000243975">
    <property type="component" value="Unassembled WGS sequence"/>
</dbReference>
<dbReference type="Pfam" id="PF07973">
    <property type="entry name" value="tRNA_SAD"/>
    <property type="match status" value="1"/>
</dbReference>
<protein>
    <submittedName>
        <fullName evidence="3">Threonyl/alanyl tRNA synthetase, class II-like, putative editing domain-containing protein</fullName>
    </submittedName>
</protein>
<dbReference type="STRING" id="59895.A0A103XJ76"/>
<dbReference type="SUPFAM" id="SSF55186">
    <property type="entry name" value="ThrRS/AlaRS common domain"/>
    <property type="match status" value="1"/>
</dbReference>
<dbReference type="Gramene" id="KVH91574">
    <property type="protein sequence ID" value="KVH91574"/>
    <property type="gene ID" value="Ccrd_006392"/>
</dbReference>
<dbReference type="GO" id="GO:0005524">
    <property type="term" value="F:ATP binding"/>
    <property type="evidence" value="ECO:0007669"/>
    <property type="project" value="InterPro"/>
</dbReference>
<evidence type="ECO:0000259" key="2">
    <source>
        <dbReference type="Pfam" id="PF07973"/>
    </source>
</evidence>
<keyword evidence="4" id="KW-1185">Reference proteome</keyword>
<evidence type="ECO:0000313" key="3">
    <source>
        <dbReference type="EMBL" id="KVH91574.1"/>
    </source>
</evidence>
<dbReference type="InterPro" id="IPR051335">
    <property type="entry name" value="Alanyl-tRNA_Editing_Enzymes"/>
</dbReference>
<dbReference type="PANTHER" id="PTHR43462">
    <property type="entry name" value="ALANYL-TRNA EDITING PROTEIN"/>
    <property type="match status" value="1"/>
</dbReference>
<organism evidence="3 4">
    <name type="scientific">Cynara cardunculus var. scolymus</name>
    <name type="common">Globe artichoke</name>
    <name type="synonym">Cynara scolymus</name>
    <dbReference type="NCBI Taxonomy" id="59895"/>
    <lineage>
        <taxon>Eukaryota</taxon>
        <taxon>Viridiplantae</taxon>
        <taxon>Streptophyta</taxon>
        <taxon>Embryophyta</taxon>
        <taxon>Tracheophyta</taxon>
        <taxon>Spermatophyta</taxon>
        <taxon>Magnoliopsida</taxon>
        <taxon>eudicotyledons</taxon>
        <taxon>Gunneridae</taxon>
        <taxon>Pentapetalae</taxon>
        <taxon>asterids</taxon>
        <taxon>campanulids</taxon>
        <taxon>Asterales</taxon>
        <taxon>Asteraceae</taxon>
        <taxon>Carduoideae</taxon>
        <taxon>Cardueae</taxon>
        <taxon>Carduinae</taxon>
        <taxon>Cynara</taxon>
    </lineage>
</organism>
<name>A0A103XJ76_CYNCS</name>